<evidence type="ECO:0000256" key="1">
    <source>
        <dbReference type="ARBA" id="ARBA00000085"/>
    </source>
</evidence>
<evidence type="ECO:0000256" key="4">
    <source>
        <dbReference type="ARBA" id="ARBA00022679"/>
    </source>
</evidence>
<keyword evidence="7" id="KW-0067">ATP-binding</keyword>
<feature type="transmembrane region" description="Helical" evidence="9">
    <location>
        <begin position="57"/>
        <end position="75"/>
    </location>
</feature>
<name>A0ABX8TJY5_9CAUL</name>
<evidence type="ECO:0000256" key="2">
    <source>
        <dbReference type="ARBA" id="ARBA00012438"/>
    </source>
</evidence>
<evidence type="ECO:0000313" key="11">
    <source>
        <dbReference type="EMBL" id="QYC10705.1"/>
    </source>
</evidence>
<evidence type="ECO:0000256" key="3">
    <source>
        <dbReference type="ARBA" id="ARBA00022553"/>
    </source>
</evidence>
<dbReference type="InterPro" id="IPR005467">
    <property type="entry name" value="His_kinase_dom"/>
</dbReference>
<feature type="transmembrane region" description="Helical" evidence="9">
    <location>
        <begin position="81"/>
        <end position="103"/>
    </location>
</feature>
<dbReference type="InterPro" id="IPR003661">
    <property type="entry name" value="HisK_dim/P_dom"/>
</dbReference>
<dbReference type="CDD" id="cd00082">
    <property type="entry name" value="HisKA"/>
    <property type="match status" value="1"/>
</dbReference>
<proteinExistence type="predicted"/>
<dbReference type="PANTHER" id="PTHR43065:SF10">
    <property type="entry name" value="PEROXIDE STRESS-ACTIVATED HISTIDINE KINASE MAK3"/>
    <property type="match status" value="1"/>
</dbReference>
<organism evidence="11 12">
    <name type="scientific">Brevundimonas nasdae</name>
    <dbReference type="NCBI Taxonomy" id="172043"/>
    <lineage>
        <taxon>Bacteria</taxon>
        <taxon>Pseudomonadati</taxon>
        <taxon>Pseudomonadota</taxon>
        <taxon>Alphaproteobacteria</taxon>
        <taxon>Caulobacterales</taxon>
        <taxon>Caulobacteraceae</taxon>
        <taxon>Brevundimonas</taxon>
    </lineage>
</organism>
<keyword evidence="6" id="KW-0418">Kinase</keyword>
<dbReference type="InterPro" id="IPR003594">
    <property type="entry name" value="HATPase_dom"/>
</dbReference>
<keyword evidence="12" id="KW-1185">Reference proteome</keyword>
<keyword evidence="8" id="KW-0902">Two-component regulatory system</keyword>
<gene>
    <name evidence="11" type="ORF">KWG56_01415</name>
</gene>
<evidence type="ECO:0000256" key="8">
    <source>
        <dbReference type="ARBA" id="ARBA00023012"/>
    </source>
</evidence>
<evidence type="ECO:0000313" key="12">
    <source>
        <dbReference type="Proteomes" id="UP000824334"/>
    </source>
</evidence>
<dbReference type="EC" id="2.7.13.3" evidence="2"/>
<keyword evidence="9" id="KW-1133">Transmembrane helix</keyword>
<feature type="domain" description="Histidine kinase" evidence="10">
    <location>
        <begin position="134"/>
        <end position="349"/>
    </location>
</feature>
<evidence type="ECO:0000256" key="6">
    <source>
        <dbReference type="ARBA" id="ARBA00022777"/>
    </source>
</evidence>
<dbReference type="PANTHER" id="PTHR43065">
    <property type="entry name" value="SENSOR HISTIDINE KINASE"/>
    <property type="match status" value="1"/>
</dbReference>
<dbReference type="EMBL" id="CP080034">
    <property type="protein sequence ID" value="QYC10705.1"/>
    <property type="molecule type" value="Genomic_DNA"/>
</dbReference>
<evidence type="ECO:0000259" key="10">
    <source>
        <dbReference type="PROSITE" id="PS50109"/>
    </source>
</evidence>
<evidence type="ECO:0000256" key="9">
    <source>
        <dbReference type="SAM" id="Phobius"/>
    </source>
</evidence>
<evidence type="ECO:0000256" key="7">
    <source>
        <dbReference type="ARBA" id="ARBA00022840"/>
    </source>
</evidence>
<dbReference type="SMART" id="SM00388">
    <property type="entry name" value="HisKA"/>
    <property type="match status" value="1"/>
</dbReference>
<keyword evidence="4" id="KW-0808">Transferase</keyword>
<dbReference type="SMART" id="SM00387">
    <property type="entry name" value="HATPase_c"/>
    <property type="match status" value="1"/>
</dbReference>
<dbReference type="GeneID" id="94373904"/>
<keyword evidence="9" id="KW-0472">Membrane</keyword>
<sequence length="352" mass="36677">MPSAARIRSNYAVVLAALVFAVAAIFIADTLTDYAVAVAIFHTAVMLVATRFLGVRAVAALAVACVVLTCLSFVLTPSGDYKIGLINTGISVVAIGVTAYLGLKLKGAEAQIHEARERITRIARLTTLGQLTASIAHEVSQPLAAIAASAGAGRRWLTQPQPNTEKALAAVDRITRDADRASEILDRVRRLARNEAPASSIFDLNAAVTEIIALSSSAAGASGAVINADLSESLPAAFADRVQVQQVVSNLLLNGIEAASAVPKLSPRLTVTTRLVQDRLTVAVADNGPGLSAEAAEHLYDAFWTTKTGGFGLGLTICRTIVEANGGRIWTETSPLGGARFAFDLPVAGDKP</sequence>
<dbReference type="PROSITE" id="PS50109">
    <property type="entry name" value="HIS_KIN"/>
    <property type="match status" value="1"/>
</dbReference>
<evidence type="ECO:0000256" key="5">
    <source>
        <dbReference type="ARBA" id="ARBA00022741"/>
    </source>
</evidence>
<protein>
    <recommendedName>
        <fullName evidence="2">histidine kinase</fullName>
        <ecNumber evidence="2">2.7.13.3</ecNumber>
    </recommendedName>
</protein>
<dbReference type="Pfam" id="PF00512">
    <property type="entry name" value="HisKA"/>
    <property type="match status" value="1"/>
</dbReference>
<accession>A0ABX8TJY5</accession>
<feature type="transmembrane region" description="Helical" evidence="9">
    <location>
        <begin position="12"/>
        <end position="28"/>
    </location>
</feature>
<keyword evidence="9" id="KW-0812">Transmembrane</keyword>
<reference evidence="11 12" key="1">
    <citation type="submission" date="2021-07" db="EMBL/GenBank/DDBJ databases">
        <title>Isolation and characterization of bacteria from a gold mining with a capacity of golden bioaccumulation.</title>
        <authorList>
            <person name="Yang X.J."/>
        </authorList>
    </citation>
    <scope>NUCLEOTIDE SEQUENCE [LARGE SCALE GENOMIC DNA]</scope>
    <source>
        <strain evidence="11 12">Au29</strain>
    </source>
</reference>
<dbReference type="Pfam" id="PF02518">
    <property type="entry name" value="HATPase_c"/>
    <property type="match status" value="1"/>
</dbReference>
<keyword evidence="3" id="KW-0597">Phosphoprotein</keyword>
<dbReference type="Proteomes" id="UP000824334">
    <property type="component" value="Chromosome"/>
</dbReference>
<comment type="catalytic activity">
    <reaction evidence="1">
        <text>ATP + protein L-histidine = ADP + protein N-phospho-L-histidine.</text>
        <dbReference type="EC" id="2.7.13.3"/>
    </reaction>
</comment>
<dbReference type="RefSeq" id="WP_219353445.1">
    <property type="nucleotide sequence ID" value="NZ_CP080034.1"/>
</dbReference>
<keyword evidence="5" id="KW-0547">Nucleotide-binding</keyword>